<evidence type="ECO:0000256" key="2">
    <source>
        <dbReference type="ARBA" id="ARBA00022670"/>
    </source>
</evidence>
<dbReference type="InterPro" id="IPR023828">
    <property type="entry name" value="Peptidase_S8_Ser-AS"/>
</dbReference>
<sequence length="1114" mass="114236">MATKRKKWLAAALLVGVAAAGATVLHFGGGVTRALSFGALTRAFDGSPPTAAQAGGSPLERQTRPYIVVFPEAPVASYKGEVSGLAAPARATGGSARGRIDMRSAAARQYVQHLKRVQATREAELSRAIGRPLQVRHRMQHAINGVIAELAPAEANRLRRMPGVRLVEEYREYEIETDTGPLLIGADRLWLGTTPGNPGRFQGEGVVVGVIDTGINFGSPSFAATGPLDGHAHVNPLGAGNFLGTCAPGGIDAGRCNDKLIGGYDFVCNVAPDPSQPTQTICTLTSLYREEPGFGDTNGHGSHVASTAAGNHREVLYKGRNLRISGVAPHANIVAYDVCYTRLADGRGLCPNVSSVAAVDQAVADGVVDVLNFSIGGGADPWSDAVSLAFLNAVDAGIYVATSAGNAGPAPNTLSHNEPWTASTAAAQHGRDDYALLLDVTGPAPVPPALQGIVLNEGTGGVSLSGPVPGTTPLVVSPGIDTAADGCAAFAPNTFQNAIALVRRGTCAFTVKAGNAAAAGAIAVVIANNQPGGIIPSVPGATIPVFGVTQASGDTLRDFAAAHPGAVTAGIRYPGVLIPNTPDQLAAFSSRGPAGAYDLLKPDVTAPGVNILAVIAGTTVTGFENAVGLMSGTSMASPHHAGAAALLRQAHPDWTAPEIKSALAMTAKREVLLEDGTTAADPFARGAGRIQVDRAVRAGLVMHETRTDYLAADPATGGDPATLNQPSLIRGSCFLRCTFQRTFRNTLGHRQTWAVRVEGLRGAAWPLVFSVAPGESRTIAIVVDSHAIAPDGRFRFGTLVLTPVTFGTGTLPTLRLPMAIAVQPPALALAPEAVGATVPAGGIGSVTVDVRNEGGSWLRYSVERSGSGSVTIARAAIGAQFSGFRSTRYTDSTNPLAQFAADDFTLGESTRLSRLVADGFVSSGLPLASTASQLTWSLYPDNGGAPAGNPETAPALAVWSYTAAPGSPGVSTTGGTIALDLAAAGQDVTLPAGRYWLVVHARSTFANRWVWFASDSGSGGFSTITLPTPGAWSATTAFPGLAWQVEGQVACGAPWIAAAIPSADVLWPDGSRSVRLVLNAGGLAPGAYAGYVCVASNDPLRPRVALRVSMTVTP</sequence>
<dbReference type="Gene3D" id="3.40.50.200">
    <property type="entry name" value="Peptidase S8/S53 domain"/>
    <property type="match status" value="1"/>
</dbReference>
<evidence type="ECO:0000256" key="3">
    <source>
        <dbReference type="ARBA" id="ARBA00022801"/>
    </source>
</evidence>
<dbReference type="PANTHER" id="PTHR10795">
    <property type="entry name" value="PROPROTEIN CONVERTASE SUBTILISIN/KEXIN"/>
    <property type="match status" value="1"/>
</dbReference>
<reference evidence="10" key="2">
    <citation type="submission" date="2020-09" db="EMBL/GenBank/DDBJ databases">
        <authorList>
            <person name="Sun Q."/>
            <person name="Kim S."/>
        </authorList>
    </citation>
    <scope>NUCLEOTIDE SEQUENCE</scope>
    <source>
        <strain evidence="10">KCTC 32020</strain>
    </source>
</reference>
<dbReference type="RefSeq" id="WP_146472583.1">
    <property type="nucleotide sequence ID" value="NZ_BNCF01000001.1"/>
</dbReference>
<gene>
    <name evidence="10" type="ORF">GCM10007167_02880</name>
</gene>
<dbReference type="EMBL" id="BNCF01000001">
    <property type="protein sequence ID" value="GHE25622.1"/>
    <property type="molecule type" value="Genomic_DNA"/>
</dbReference>
<evidence type="ECO:0000259" key="8">
    <source>
        <dbReference type="Pfam" id="PF02225"/>
    </source>
</evidence>
<keyword evidence="11" id="KW-1185">Reference proteome</keyword>
<evidence type="ECO:0000313" key="10">
    <source>
        <dbReference type="EMBL" id="GHE25622.1"/>
    </source>
</evidence>
<evidence type="ECO:0000256" key="1">
    <source>
        <dbReference type="ARBA" id="ARBA00011073"/>
    </source>
</evidence>
<dbReference type="Pfam" id="PF02225">
    <property type="entry name" value="PA"/>
    <property type="match status" value="1"/>
</dbReference>
<comment type="similarity">
    <text evidence="1 6">Belongs to the peptidase S8 family.</text>
</comment>
<comment type="caution">
    <text evidence="10">The sequence shown here is derived from an EMBL/GenBank/DDBJ whole genome shotgun (WGS) entry which is preliminary data.</text>
</comment>
<name>A0A918YV22_9GAMM</name>
<dbReference type="InterPro" id="IPR010259">
    <property type="entry name" value="S8pro/Inhibitor_I9"/>
</dbReference>
<evidence type="ECO:0000256" key="4">
    <source>
        <dbReference type="ARBA" id="ARBA00022825"/>
    </source>
</evidence>
<dbReference type="OrthoDB" id="1114329at2"/>
<feature type="active site" description="Charge relay system" evidence="5 6">
    <location>
        <position position="634"/>
    </location>
</feature>
<dbReference type="InterPro" id="IPR036852">
    <property type="entry name" value="Peptidase_S8/S53_dom_sf"/>
</dbReference>
<organism evidence="10 11">
    <name type="scientific">Vulcaniibacterium thermophilum</name>
    <dbReference type="NCBI Taxonomy" id="1169913"/>
    <lineage>
        <taxon>Bacteria</taxon>
        <taxon>Pseudomonadati</taxon>
        <taxon>Pseudomonadota</taxon>
        <taxon>Gammaproteobacteria</taxon>
        <taxon>Lysobacterales</taxon>
        <taxon>Lysobacteraceae</taxon>
        <taxon>Vulcaniibacterium</taxon>
    </lineage>
</organism>
<evidence type="ECO:0000259" key="9">
    <source>
        <dbReference type="Pfam" id="PF05922"/>
    </source>
</evidence>
<dbReference type="InterPro" id="IPR003137">
    <property type="entry name" value="PA_domain"/>
</dbReference>
<evidence type="ECO:0000256" key="6">
    <source>
        <dbReference type="PROSITE-ProRule" id="PRU01240"/>
    </source>
</evidence>
<feature type="domain" description="Peptidase S8/S53" evidence="7">
    <location>
        <begin position="203"/>
        <end position="674"/>
    </location>
</feature>
<dbReference type="InterPro" id="IPR022398">
    <property type="entry name" value="Peptidase_S8_His-AS"/>
</dbReference>
<dbReference type="PROSITE" id="PS00137">
    <property type="entry name" value="SUBTILASE_HIS"/>
    <property type="match status" value="1"/>
</dbReference>
<dbReference type="InterPro" id="IPR045051">
    <property type="entry name" value="SBT"/>
</dbReference>
<keyword evidence="3 6" id="KW-0378">Hydrolase</keyword>
<keyword evidence="2 6" id="KW-0645">Protease</keyword>
<reference evidence="10" key="1">
    <citation type="journal article" date="2014" name="Int. J. Syst. Evol. Microbiol.">
        <title>Complete genome sequence of Corynebacterium casei LMG S-19264T (=DSM 44701T), isolated from a smear-ripened cheese.</title>
        <authorList>
            <consortium name="US DOE Joint Genome Institute (JGI-PGF)"/>
            <person name="Walter F."/>
            <person name="Albersmeier A."/>
            <person name="Kalinowski J."/>
            <person name="Ruckert C."/>
        </authorList>
    </citation>
    <scope>NUCLEOTIDE SEQUENCE</scope>
    <source>
        <strain evidence="10">KCTC 32020</strain>
    </source>
</reference>
<dbReference type="SUPFAM" id="SSF52743">
    <property type="entry name" value="Subtilisin-like"/>
    <property type="match status" value="1"/>
</dbReference>
<dbReference type="InterPro" id="IPR015500">
    <property type="entry name" value="Peptidase_S8_subtilisin-rel"/>
</dbReference>
<dbReference type="PROSITE" id="PS00138">
    <property type="entry name" value="SUBTILASE_SER"/>
    <property type="match status" value="1"/>
</dbReference>
<accession>A0A918YV22</accession>
<evidence type="ECO:0000256" key="5">
    <source>
        <dbReference type="PIRSR" id="PIRSR615500-1"/>
    </source>
</evidence>
<keyword evidence="4 6" id="KW-0720">Serine protease</keyword>
<protein>
    <recommendedName>
        <fullName evidence="12">PA domain-containing protein</fullName>
    </recommendedName>
</protein>
<dbReference type="InterPro" id="IPR000209">
    <property type="entry name" value="Peptidase_S8/S53_dom"/>
</dbReference>
<dbReference type="Pfam" id="PF00082">
    <property type="entry name" value="Peptidase_S8"/>
    <property type="match status" value="1"/>
</dbReference>
<proteinExistence type="inferred from homology"/>
<dbReference type="Pfam" id="PF05922">
    <property type="entry name" value="Inhibitor_I9"/>
    <property type="match status" value="1"/>
</dbReference>
<evidence type="ECO:0008006" key="12">
    <source>
        <dbReference type="Google" id="ProtNLM"/>
    </source>
</evidence>
<dbReference type="PROSITE" id="PS51892">
    <property type="entry name" value="SUBTILASE"/>
    <property type="match status" value="1"/>
</dbReference>
<dbReference type="InterPro" id="IPR046450">
    <property type="entry name" value="PA_dom_sf"/>
</dbReference>
<feature type="active site" description="Charge relay system" evidence="5 6">
    <location>
        <position position="212"/>
    </location>
</feature>
<feature type="domain" description="PA" evidence="8">
    <location>
        <begin position="471"/>
        <end position="556"/>
    </location>
</feature>
<dbReference type="SUPFAM" id="SSF52025">
    <property type="entry name" value="PA domain"/>
    <property type="match status" value="1"/>
</dbReference>
<dbReference type="GO" id="GO:0004252">
    <property type="term" value="F:serine-type endopeptidase activity"/>
    <property type="evidence" value="ECO:0007669"/>
    <property type="project" value="UniProtKB-UniRule"/>
</dbReference>
<dbReference type="PRINTS" id="PR00723">
    <property type="entry name" value="SUBTILISIN"/>
</dbReference>
<dbReference type="AlphaFoldDB" id="A0A918YV22"/>
<dbReference type="Proteomes" id="UP000636453">
    <property type="component" value="Unassembled WGS sequence"/>
</dbReference>
<evidence type="ECO:0000313" key="11">
    <source>
        <dbReference type="Proteomes" id="UP000636453"/>
    </source>
</evidence>
<feature type="active site" description="Charge relay system" evidence="5 6">
    <location>
        <position position="300"/>
    </location>
</feature>
<dbReference type="Gene3D" id="3.50.30.30">
    <property type="match status" value="1"/>
</dbReference>
<evidence type="ECO:0000259" key="7">
    <source>
        <dbReference type="Pfam" id="PF00082"/>
    </source>
</evidence>
<dbReference type="GO" id="GO:0006508">
    <property type="term" value="P:proteolysis"/>
    <property type="evidence" value="ECO:0007669"/>
    <property type="project" value="UniProtKB-KW"/>
</dbReference>
<feature type="domain" description="Inhibitor I9" evidence="9">
    <location>
        <begin position="66"/>
        <end position="175"/>
    </location>
</feature>